<evidence type="ECO:0000256" key="1">
    <source>
        <dbReference type="SAM" id="MobiDB-lite"/>
    </source>
</evidence>
<evidence type="ECO:0000313" key="3">
    <source>
        <dbReference type="Proteomes" id="UP001172457"/>
    </source>
</evidence>
<feature type="compositionally biased region" description="Basic and acidic residues" evidence="1">
    <location>
        <begin position="1"/>
        <end position="18"/>
    </location>
</feature>
<name>A0AA38SYP6_9ASTR</name>
<sequence>MKKRNKEIDSSKGTHANHESVVGDNASGLGKRGCIYKTFSNTYLEKFSGSSGPLALMDWFNKIESYFEICKCAPEQKVRFVVTTFTFVALQWWNTEKVVRYIAEAAKMYWDSLKELMIEKYSSSISDTVQEYTDKFKEKARFVTHQVATEQSIVHRFVEGLRVEIKRYVEVIVPTNFLQAVVVAKIAEKSSDRSMRLEKMLIESGKTIVRDLRLLSLDLQQEPFGECNIGSTRCFKCGKLGLNQRECLESLQNAGTKCPKMQKDTAGSLRLVSGASESGNEKKEFPKAKGRAYVMTIDEEKETADVVSTKSRKELVFEIADGSQIEIEETVKVCTLSRFEIVPGIDWLSRNDAQLVCNKKTVKVQTPARKSEYARGDRKKRRDRNYLDAKGNKVRMDIQVDLRLRRRLGWKKNVKKERIVGQVKLLTVGPDAIWEPSSDFPIEVKLRAYVIHFRGSWDNHLSLDLLEALYDRKGRKPVCCTDVGKMQLARPDPTNLDKIVQIRERLKVAYDRQKSYAYKRSRPLEFIIGVKVMQRISPCKGIARFPKTGKLSPRYVGQFVVGTLHVSNLRRYLADESMIVELKDVSIDNRLSYKEEPVQILDRKMNYLCNKSVSLMLVQWKFHKDPEMTLEPEAEMKKK</sequence>
<gene>
    <name evidence="2" type="ORF">OSB04_024577</name>
</gene>
<evidence type="ECO:0000313" key="2">
    <source>
        <dbReference type="EMBL" id="KAJ9544870.1"/>
    </source>
</evidence>
<comment type="caution">
    <text evidence="2">The sequence shown here is derived from an EMBL/GenBank/DDBJ whole genome shotgun (WGS) entry which is preliminary data.</text>
</comment>
<accession>A0AA38SYP6</accession>
<evidence type="ECO:0008006" key="4">
    <source>
        <dbReference type="Google" id="ProtNLM"/>
    </source>
</evidence>
<keyword evidence="3" id="KW-1185">Reference proteome</keyword>
<protein>
    <recommendedName>
        <fullName evidence="4">CCHC-type domain-containing protein</fullName>
    </recommendedName>
</protein>
<feature type="region of interest" description="Disordered" evidence="1">
    <location>
        <begin position="1"/>
        <end position="21"/>
    </location>
</feature>
<reference evidence="2" key="1">
    <citation type="submission" date="2023-03" db="EMBL/GenBank/DDBJ databases">
        <title>Chromosome-scale reference genome and RAD-based genetic map of yellow starthistle (Centaurea solstitialis) reveal putative structural variation and QTLs associated with invader traits.</title>
        <authorList>
            <person name="Reatini B."/>
            <person name="Cang F.A."/>
            <person name="Jiang Q."/>
            <person name="Mckibben M.T.W."/>
            <person name="Barker M.S."/>
            <person name="Rieseberg L.H."/>
            <person name="Dlugosch K.M."/>
        </authorList>
    </citation>
    <scope>NUCLEOTIDE SEQUENCE</scope>
    <source>
        <strain evidence="2">CAN-66</strain>
        <tissue evidence="2">Leaf</tissue>
    </source>
</reference>
<dbReference type="PANTHER" id="PTHR46148:SF44">
    <property type="entry name" value="GAG-POL POLYPROTEIN"/>
    <property type="match status" value="1"/>
</dbReference>
<dbReference type="PANTHER" id="PTHR46148">
    <property type="entry name" value="CHROMO DOMAIN-CONTAINING PROTEIN"/>
    <property type="match status" value="1"/>
</dbReference>
<organism evidence="2 3">
    <name type="scientific">Centaurea solstitialis</name>
    <name type="common">yellow star-thistle</name>
    <dbReference type="NCBI Taxonomy" id="347529"/>
    <lineage>
        <taxon>Eukaryota</taxon>
        <taxon>Viridiplantae</taxon>
        <taxon>Streptophyta</taxon>
        <taxon>Embryophyta</taxon>
        <taxon>Tracheophyta</taxon>
        <taxon>Spermatophyta</taxon>
        <taxon>Magnoliopsida</taxon>
        <taxon>eudicotyledons</taxon>
        <taxon>Gunneridae</taxon>
        <taxon>Pentapetalae</taxon>
        <taxon>asterids</taxon>
        <taxon>campanulids</taxon>
        <taxon>Asterales</taxon>
        <taxon>Asteraceae</taxon>
        <taxon>Carduoideae</taxon>
        <taxon>Cardueae</taxon>
        <taxon>Centaureinae</taxon>
        <taxon>Centaurea</taxon>
    </lineage>
</organism>
<proteinExistence type="predicted"/>
<dbReference type="Proteomes" id="UP001172457">
    <property type="component" value="Chromosome 6"/>
</dbReference>
<dbReference type="EMBL" id="JARYMX010000006">
    <property type="protein sequence ID" value="KAJ9544870.1"/>
    <property type="molecule type" value="Genomic_DNA"/>
</dbReference>
<dbReference type="AlphaFoldDB" id="A0AA38SYP6"/>